<keyword evidence="3" id="KW-1185">Reference proteome</keyword>
<dbReference type="EMBL" id="AOIO01000038">
    <property type="protein sequence ID" value="ELY98661.1"/>
    <property type="molecule type" value="Genomic_DNA"/>
</dbReference>
<keyword evidence="1" id="KW-0472">Membrane</keyword>
<evidence type="ECO:0000256" key="1">
    <source>
        <dbReference type="SAM" id="Phobius"/>
    </source>
</evidence>
<name>M0AJW7_NATA1</name>
<dbReference type="AlphaFoldDB" id="M0AJW7"/>
<reference evidence="2 3" key="1">
    <citation type="journal article" date="2014" name="PLoS Genet.">
        <title>Phylogenetically driven sequencing of extremely halophilic archaea reveals strategies for static and dynamic osmo-response.</title>
        <authorList>
            <person name="Becker E.A."/>
            <person name="Seitzer P.M."/>
            <person name="Tritt A."/>
            <person name="Larsen D."/>
            <person name="Krusor M."/>
            <person name="Yao A.I."/>
            <person name="Wu D."/>
            <person name="Madern D."/>
            <person name="Eisen J.A."/>
            <person name="Darling A.E."/>
            <person name="Facciotti M.T."/>
        </authorList>
    </citation>
    <scope>NUCLEOTIDE SEQUENCE [LARGE SCALE GENOMIC DNA]</scope>
    <source>
        <strain evidence="2 3">DSM 12278</strain>
    </source>
</reference>
<comment type="caution">
    <text evidence="2">The sequence shown here is derived from an EMBL/GenBank/DDBJ whole genome shotgun (WGS) entry which is preliminary data.</text>
</comment>
<feature type="transmembrane region" description="Helical" evidence="1">
    <location>
        <begin position="12"/>
        <end position="32"/>
    </location>
</feature>
<sequence>MFRRLDPVDVVPSLFDLHLLVSLVVVLIEYILSHVHPMTDDLLGHIFGQEVGDRAPPDIVREDIDRAFAVSSIFSSFAAIGISILRAFVGVVAR</sequence>
<keyword evidence="1" id="KW-0812">Transmembrane</keyword>
<proteinExistence type="predicted"/>
<gene>
    <name evidence="2" type="ORF">C481_17092</name>
</gene>
<feature type="transmembrane region" description="Helical" evidence="1">
    <location>
        <begin position="67"/>
        <end position="89"/>
    </location>
</feature>
<protein>
    <submittedName>
        <fullName evidence="2">Uncharacterized protein</fullName>
    </submittedName>
</protein>
<evidence type="ECO:0000313" key="3">
    <source>
        <dbReference type="Proteomes" id="UP000011554"/>
    </source>
</evidence>
<keyword evidence="1" id="KW-1133">Transmembrane helix</keyword>
<evidence type="ECO:0000313" key="2">
    <source>
        <dbReference type="EMBL" id="ELY98661.1"/>
    </source>
</evidence>
<accession>M0AJW7</accession>
<organism evidence="2 3">
    <name type="scientific">Natrialba asiatica (strain ATCC 700177 / DSM 12278 / JCM 9576 / FERM P-10747 / NBRC 102637 / 172P1)</name>
    <dbReference type="NCBI Taxonomy" id="29540"/>
    <lineage>
        <taxon>Archaea</taxon>
        <taxon>Methanobacteriati</taxon>
        <taxon>Methanobacteriota</taxon>
        <taxon>Stenosarchaea group</taxon>
        <taxon>Halobacteria</taxon>
        <taxon>Halobacteriales</taxon>
        <taxon>Natrialbaceae</taxon>
        <taxon>Natrialba</taxon>
    </lineage>
</organism>
<dbReference type="Proteomes" id="UP000011554">
    <property type="component" value="Unassembled WGS sequence"/>
</dbReference>